<accession>R4PKL5</accession>
<name>R4PKL5_9BACT</name>
<sequence>MIKISNEIILSQSMSKLVSPKHPIQHYIVTYLSTHESAHFIDMKPQKVATNLFTYHLKVLVENDFIRKNRNTYYLTQKGCGYIFRASQNHPELSARAITKAAFIIQDGYGKLLVRKRDIQPGINRWELPSGDILADDYSIELAARRICYDSFRFDPHVLRHVGDCYVTVLAETDEHRDEPPGGHMVEGELIKINGGKRQIVESKILLHVIRIETDAIVATSNLQWIEPLAMSQIPLAPAVEQIVTRAFFGDDFFFEEFTEQAT</sequence>
<dbReference type="Proteomes" id="UP000013893">
    <property type="component" value="Chromosome"/>
</dbReference>
<dbReference type="AlphaFoldDB" id="R4PKL5"/>
<dbReference type="HOGENOM" id="CLU_1056414_0_0_0"/>
<evidence type="ECO:0008006" key="3">
    <source>
        <dbReference type="Google" id="ProtNLM"/>
    </source>
</evidence>
<dbReference type="STRING" id="1332188.L336_0385"/>
<dbReference type="KEGG" id="saal:L336_0385"/>
<dbReference type="RefSeq" id="WP_015641543.1">
    <property type="nucleotide sequence ID" value="NC_021219.1"/>
</dbReference>
<gene>
    <name evidence="1" type="ORF">L336_0385</name>
</gene>
<protein>
    <recommendedName>
        <fullName evidence="3">Nudix hydrolase domain-containing protein</fullName>
    </recommendedName>
</protein>
<reference evidence="1 2" key="1">
    <citation type="journal article" date="2013" name="Nat. Biotechnol.">
        <title>Genome sequences of rare, uncultured bacteria obtained by differential coverage binning of multiple metagenomes.</title>
        <authorList>
            <person name="Albertsen M."/>
            <person name="Hugenholtz P."/>
            <person name="Skarshewski A."/>
            <person name="Nielsen K.L."/>
            <person name="Tyson G.W."/>
            <person name="Nielsen P.H."/>
        </authorList>
    </citation>
    <scope>NUCLEOTIDE SEQUENCE [LARGE SCALE GENOMIC DNA]</scope>
    <source>
        <strain evidence="1">TM71</strain>
    </source>
</reference>
<organism evidence="1 2">
    <name type="scientific">Candidatus Saccharimonas aalborgensis</name>
    <dbReference type="NCBI Taxonomy" id="1332188"/>
    <lineage>
        <taxon>Bacteria</taxon>
        <taxon>Candidatus Saccharimonadota</taxon>
        <taxon>Candidatus Saccharimonadia</taxon>
        <taxon>Candidatus Saccharimonadales</taxon>
        <taxon>Candidatus Saccharimonadaceae</taxon>
        <taxon>Candidatus Saccharimonas</taxon>
    </lineage>
</organism>
<evidence type="ECO:0000313" key="2">
    <source>
        <dbReference type="Proteomes" id="UP000013893"/>
    </source>
</evidence>
<keyword evidence="2" id="KW-1185">Reference proteome</keyword>
<dbReference type="OrthoDB" id="9786141at2"/>
<evidence type="ECO:0000313" key="1">
    <source>
        <dbReference type="EMBL" id="AGL62093.1"/>
    </source>
</evidence>
<dbReference type="InterPro" id="IPR015797">
    <property type="entry name" value="NUDIX_hydrolase-like_dom_sf"/>
</dbReference>
<dbReference type="Gene3D" id="1.10.10.10">
    <property type="entry name" value="Winged helix-like DNA-binding domain superfamily/Winged helix DNA-binding domain"/>
    <property type="match status" value="1"/>
</dbReference>
<dbReference type="SUPFAM" id="SSF55811">
    <property type="entry name" value="Nudix"/>
    <property type="match status" value="1"/>
</dbReference>
<proteinExistence type="predicted"/>
<dbReference type="Gene3D" id="3.90.79.10">
    <property type="entry name" value="Nucleoside Triphosphate Pyrophosphohydrolase"/>
    <property type="match status" value="1"/>
</dbReference>
<dbReference type="EMBL" id="CP005957">
    <property type="protein sequence ID" value="AGL62093.1"/>
    <property type="molecule type" value="Genomic_DNA"/>
</dbReference>
<dbReference type="InterPro" id="IPR036388">
    <property type="entry name" value="WH-like_DNA-bd_sf"/>
</dbReference>